<sequence length="42" mass="5190">MTTTFEFVFRIAESEYTTDWIETSDQRALQFYMKMRKYLVVI</sequence>
<name>A0A6C0CK19_9ZZZZ</name>
<dbReference type="EMBL" id="MN739449">
    <property type="protein sequence ID" value="QHT05126.1"/>
    <property type="molecule type" value="Genomic_DNA"/>
</dbReference>
<organism evidence="1">
    <name type="scientific">viral metagenome</name>
    <dbReference type="NCBI Taxonomy" id="1070528"/>
    <lineage>
        <taxon>unclassified sequences</taxon>
        <taxon>metagenomes</taxon>
        <taxon>organismal metagenomes</taxon>
    </lineage>
</organism>
<accession>A0A6C0CK19</accession>
<protein>
    <submittedName>
        <fullName evidence="1">Uncharacterized protein</fullName>
    </submittedName>
</protein>
<reference evidence="1" key="1">
    <citation type="journal article" date="2020" name="Nature">
        <title>Giant virus diversity and host interactions through global metagenomics.</title>
        <authorList>
            <person name="Schulz F."/>
            <person name="Roux S."/>
            <person name="Paez-Espino D."/>
            <person name="Jungbluth S."/>
            <person name="Walsh D.A."/>
            <person name="Denef V.J."/>
            <person name="McMahon K.D."/>
            <person name="Konstantinidis K.T."/>
            <person name="Eloe-Fadrosh E.A."/>
            <person name="Kyrpides N.C."/>
            <person name="Woyke T."/>
        </authorList>
    </citation>
    <scope>NUCLEOTIDE SEQUENCE</scope>
    <source>
        <strain evidence="1">GVMAG-M-3300021354-14</strain>
    </source>
</reference>
<evidence type="ECO:0000313" key="1">
    <source>
        <dbReference type="EMBL" id="QHT05126.1"/>
    </source>
</evidence>
<proteinExistence type="predicted"/>
<dbReference type="AlphaFoldDB" id="A0A6C0CK19"/>